<gene>
    <name evidence="1" type="ORF">BYL167_LOCUS38819</name>
</gene>
<dbReference type="AlphaFoldDB" id="A0A8S2YK36"/>
<feature type="non-terminal residue" evidence="1">
    <location>
        <position position="63"/>
    </location>
</feature>
<accession>A0A8S2YK36</accession>
<protein>
    <submittedName>
        <fullName evidence="1">Uncharacterized protein</fullName>
    </submittedName>
</protein>
<comment type="caution">
    <text evidence="1">The sequence shown here is derived from an EMBL/GenBank/DDBJ whole genome shotgun (WGS) entry which is preliminary data.</text>
</comment>
<organism evidence="1 2">
    <name type="scientific">Rotaria magnacalcarata</name>
    <dbReference type="NCBI Taxonomy" id="392030"/>
    <lineage>
        <taxon>Eukaryota</taxon>
        <taxon>Metazoa</taxon>
        <taxon>Spiralia</taxon>
        <taxon>Gnathifera</taxon>
        <taxon>Rotifera</taxon>
        <taxon>Eurotatoria</taxon>
        <taxon>Bdelloidea</taxon>
        <taxon>Philodinida</taxon>
        <taxon>Philodinidae</taxon>
        <taxon>Rotaria</taxon>
    </lineage>
</organism>
<dbReference type="Proteomes" id="UP000681967">
    <property type="component" value="Unassembled WGS sequence"/>
</dbReference>
<reference evidence="1" key="1">
    <citation type="submission" date="2021-02" db="EMBL/GenBank/DDBJ databases">
        <authorList>
            <person name="Nowell W R."/>
        </authorList>
    </citation>
    <scope>NUCLEOTIDE SEQUENCE</scope>
</reference>
<proteinExistence type="predicted"/>
<dbReference type="EMBL" id="CAJOBH010091738">
    <property type="protein sequence ID" value="CAF4568719.1"/>
    <property type="molecule type" value="Genomic_DNA"/>
</dbReference>
<name>A0A8S2YK36_9BILA</name>
<evidence type="ECO:0000313" key="1">
    <source>
        <dbReference type="EMBL" id="CAF4568719.1"/>
    </source>
</evidence>
<evidence type="ECO:0000313" key="2">
    <source>
        <dbReference type="Proteomes" id="UP000681967"/>
    </source>
</evidence>
<sequence>MSAICFNIAREFVFFSLGENKIAGGDGNLILVSSNGSINGFLRDDINFGDTILVEGCLSLRCL</sequence>